<dbReference type="Proteomes" id="UP001595805">
    <property type="component" value="Unassembled WGS sequence"/>
</dbReference>
<dbReference type="RefSeq" id="WP_377902263.1">
    <property type="nucleotide sequence ID" value="NZ_JBHRZS010000002.1"/>
</dbReference>
<dbReference type="InterPro" id="IPR029033">
    <property type="entry name" value="His_PPase_superfam"/>
</dbReference>
<dbReference type="EMBL" id="JBHRZS010000002">
    <property type="protein sequence ID" value="MFC3878625.1"/>
    <property type="molecule type" value="Genomic_DNA"/>
</dbReference>
<comment type="caution">
    <text evidence="1">The sequence shown here is derived from an EMBL/GenBank/DDBJ whole genome shotgun (WGS) entry which is preliminary data.</text>
</comment>
<name>A0ABV8ANX3_9BACT</name>
<reference evidence="2" key="1">
    <citation type="journal article" date="2019" name="Int. J. Syst. Evol. Microbiol.">
        <title>The Global Catalogue of Microorganisms (GCM) 10K type strain sequencing project: providing services to taxonomists for standard genome sequencing and annotation.</title>
        <authorList>
            <consortium name="The Broad Institute Genomics Platform"/>
            <consortium name="The Broad Institute Genome Sequencing Center for Infectious Disease"/>
            <person name="Wu L."/>
            <person name="Ma J."/>
        </authorList>
    </citation>
    <scope>NUCLEOTIDE SEQUENCE [LARGE SCALE GENOMIC DNA]</scope>
    <source>
        <strain evidence="2">CCUG 60523</strain>
    </source>
</reference>
<evidence type="ECO:0000313" key="2">
    <source>
        <dbReference type="Proteomes" id="UP001595805"/>
    </source>
</evidence>
<keyword evidence="2" id="KW-1185">Reference proteome</keyword>
<dbReference type="InterPro" id="IPR013078">
    <property type="entry name" value="His_Pase_superF_clade-1"/>
</dbReference>
<dbReference type="PANTHER" id="PTHR47623">
    <property type="entry name" value="OS09G0287300 PROTEIN"/>
    <property type="match status" value="1"/>
</dbReference>
<proteinExistence type="predicted"/>
<dbReference type="CDD" id="cd07067">
    <property type="entry name" value="HP_PGM_like"/>
    <property type="match status" value="1"/>
</dbReference>
<gene>
    <name evidence="1" type="ORF">ACFOSV_00465</name>
</gene>
<organism evidence="1 2">
    <name type="scientific">Algoriphagus namhaensis</name>
    <dbReference type="NCBI Taxonomy" id="915353"/>
    <lineage>
        <taxon>Bacteria</taxon>
        <taxon>Pseudomonadati</taxon>
        <taxon>Bacteroidota</taxon>
        <taxon>Cytophagia</taxon>
        <taxon>Cytophagales</taxon>
        <taxon>Cyclobacteriaceae</taxon>
        <taxon>Algoriphagus</taxon>
    </lineage>
</organism>
<accession>A0ABV8ANX3</accession>
<protein>
    <submittedName>
        <fullName evidence="1">SixA phosphatase family protein</fullName>
    </submittedName>
</protein>
<dbReference type="Gene3D" id="3.40.50.1240">
    <property type="entry name" value="Phosphoglycerate mutase-like"/>
    <property type="match status" value="1"/>
</dbReference>
<evidence type="ECO:0000313" key="1">
    <source>
        <dbReference type="EMBL" id="MFC3878625.1"/>
    </source>
</evidence>
<dbReference type="PANTHER" id="PTHR47623:SF1">
    <property type="entry name" value="OS09G0287300 PROTEIN"/>
    <property type="match status" value="1"/>
</dbReference>
<sequence length="163" mass="18408">MKKLILVRHGKSAWDNPSLSDHDRPLAPRGIRDIPVMASRLKQRNLNPDFFLSSTALRAKDTAIKTAEVLGFDPSLITLTPELYHSSARTILRLIQSIPDEFQTALLFGHNPGFNDLIDDLGENIYNLPTSGQYGFKANISSWKDFKESNAGYLFFDFPKKKI</sequence>
<dbReference type="Pfam" id="PF00300">
    <property type="entry name" value="His_Phos_1"/>
    <property type="match status" value="1"/>
</dbReference>
<dbReference type="SUPFAM" id="SSF53254">
    <property type="entry name" value="Phosphoglycerate mutase-like"/>
    <property type="match status" value="1"/>
</dbReference>